<evidence type="ECO:0000256" key="8">
    <source>
        <dbReference type="ARBA" id="ARBA00022989"/>
    </source>
</evidence>
<sequence>MSTIPTLERPAEREVELSVSGMTCAACATRVERKLNKLDGVRASVNFATARANVAISSGIDDAKLLETVQQAGYGADTVRPEPGDDPGRALWRRLLVSVLLFVPLCDLSLLFTAQPATRFPGWQWVLVALAAPVVLWAAFPLHRTAVKNARHGMSSMDTLVSIGITASAVWSAYAMFFQDDRFDGGGFWQLLRADGAIYLEVAAGVTTFVLAGRYFEARAQRRAGDALRALAGLRPKTVVLDDGSEVDVDELRAGSRFVVRPGETVATDGVVREGRADLDCGAMTGESLPVAVAAGDEVTGATVVLTGRLVVEATRVGRETRLAAMVRLVEQAQSGKAAVQRLADRVSAWFVPAVLVLSVSTLVAWLLAGGSGERAFTAALAVLVIACPCALGLATPTALMVASGRGALLGIFIKGYSALESTKAIDTVVLDKTGTVTEGRMSLVDVECAPGTGRESVLRLAGALEDASEHAVGRAVASRAREELGELSTVEDFRNLPGMGAVGVVDGHDVLVGRAALFEDVPDSLDARRREWERQGRTAVLFGEAGRAVAVLALADVVKPSAATAVGELHRLGLRTVLLTGDNAATAEAVAAEIGVSEVIAEVLPDDKVAVVRRLREQGRVVAVVGDGVNDAPALAAADLGLAVGTGTDVAINAADLILVRDELTVVPDAIRLARATLRTIRGNLLWAFGYNLAAIPLAALGLLNPLIAGGAMALSSFFVVSNSLRLRRYRPHRR</sequence>
<gene>
    <name evidence="12" type="ORF">GCM10010470_13100</name>
</gene>
<dbReference type="InterPro" id="IPR036163">
    <property type="entry name" value="HMA_dom_sf"/>
</dbReference>
<keyword evidence="9 10" id="KW-0472">Membrane</keyword>
<feature type="domain" description="HMA" evidence="11">
    <location>
        <begin position="13"/>
        <end position="77"/>
    </location>
</feature>
<name>A0ABN3V6L8_9PSEU</name>
<dbReference type="SUPFAM" id="SSF56784">
    <property type="entry name" value="HAD-like"/>
    <property type="match status" value="1"/>
</dbReference>
<dbReference type="Gene3D" id="3.40.50.1000">
    <property type="entry name" value="HAD superfamily/HAD-like"/>
    <property type="match status" value="1"/>
</dbReference>
<dbReference type="Gene3D" id="3.30.70.100">
    <property type="match status" value="1"/>
</dbReference>
<evidence type="ECO:0000256" key="5">
    <source>
        <dbReference type="ARBA" id="ARBA00022741"/>
    </source>
</evidence>
<dbReference type="PRINTS" id="PR00119">
    <property type="entry name" value="CATATPASE"/>
</dbReference>
<dbReference type="PROSITE" id="PS50846">
    <property type="entry name" value="HMA_2"/>
    <property type="match status" value="1"/>
</dbReference>
<protein>
    <submittedName>
        <fullName evidence="12">Heavy metal translocating P-type ATPase</fullName>
    </submittedName>
</protein>
<feature type="transmembrane region" description="Helical" evidence="10">
    <location>
        <begin position="95"/>
        <end position="114"/>
    </location>
</feature>
<dbReference type="InterPro" id="IPR059000">
    <property type="entry name" value="ATPase_P-type_domA"/>
</dbReference>
<dbReference type="SFLD" id="SFLDG00002">
    <property type="entry name" value="C1.7:_P-type_atpase_like"/>
    <property type="match status" value="1"/>
</dbReference>
<keyword evidence="5 10" id="KW-0547">Nucleotide-binding</keyword>
<comment type="caution">
    <text evidence="12">The sequence shown here is derived from an EMBL/GenBank/DDBJ whole genome shotgun (WGS) entry which is preliminary data.</text>
</comment>
<comment type="subcellular location">
    <subcellularLocation>
        <location evidence="1">Cell membrane</location>
        <topology evidence="1">Multi-pass membrane protein</topology>
    </subcellularLocation>
</comment>
<proteinExistence type="inferred from homology"/>
<evidence type="ECO:0000256" key="1">
    <source>
        <dbReference type="ARBA" id="ARBA00004651"/>
    </source>
</evidence>
<feature type="transmembrane region" description="Helical" evidence="10">
    <location>
        <begin position="686"/>
        <end position="702"/>
    </location>
</feature>
<dbReference type="Gene3D" id="3.40.1110.10">
    <property type="entry name" value="Calcium-transporting ATPase, cytoplasmic domain N"/>
    <property type="match status" value="1"/>
</dbReference>
<dbReference type="SFLD" id="SFLDS00003">
    <property type="entry name" value="Haloacid_Dehalogenase"/>
    <property type="match status" value="1"/>
</dbReference>
<evidence type="ECO:0000256" key="4">
    <source>
        <dbReference type="ARBA" id="ARBA00022723"/>
    </source>
</evidence>
<dbReference type="EMBL" id="BAAAUX010000006">
    <property type="protein sequence ID" value="GAA2780661.1"/>
    <property type="molecule type" value="Genomic_DNA"/>
</dbReference>
<dbReference type="PANTHER" id="PTHR43520">
    <property type="entry name" value="ATP7, ISOFORM B"/>
    <property type="match status" value="1"/>
</dbReference>
<dbReference type="InterPro" id="IPR000579">
    <property type="entry name" value="Cation-trans_P-type_ATPase_A/B"/>
</dbReference>
<dbReference type="Pfam" id="PF00403">
    <property type="entry name" value="HMA"/>
    <property type="match status" value="1"/>
</dbReference>
<keyword evidence="7" id="KW-1278">Translocase</keyword>
<dbReference type="InterPro" id="IPR001757">
    <property type="entry name" value="P_typ_ATPase"/>
</dbReference>
<dbReference type="InterPro" id="IPR023214">
    <property type="entry name" value="HAD_sf"/>
</dbReference>
<dbReference type="InterPro" id="IPR006121">
    <property type="entry name" value="HMA_dom"/>
</dbReference>
<keyword evidence="10" id="KW-1003">Cell membrane</keyword>
<accession>A0ABN3V6L8</accession>
<dbReference type="Pfam" id="PF00702">
    <property type="entry name" value="Hydrolase"/>
    <property type="match status" value="1"/>
</dbReference>
<dbReference type="InterPro" id="IPR017969">
    <property type="entry name" value="Heavy-metal-associated_CS"/>
</dbReference>
<dbReference type="PRINTS" id="PR00940">
    <property type="entry name" value="CATPATPASEA"/>
</dbReference>
<dbReference type="InterPro" id="IPR027256">
    <property type="entry name" value="P-typ_ATPase_IB"/>
</dbReference>
<dbReference type="InterPro" id="IPR008250">
    <property type="entry name" value="ATPase_P-typ_transduc_dom_A_sf"/>
</dbReference>
<dbReference type="NCBIfam" id="TIGR01525">
    <property type="entry name" value="ATPase-IB_hvy"/>
    <property type="match status" value="1"/>
</dbReference>
<dbReference type="SUPFAM" id="SSF81653">
    <property type="entry name" value="Calcium ATPase, transduction domain A"/>
    <property type="match status" value="1"/>
</dbReference>
<keyword evidence="8 10" id="KW-1133">Transmembrane helix</keyword>
<comment type="similarity">
    <text evidence="2 10">Belongs to the cation transport ATPase (P-type) (TC 3.A.3) family. Type IB subfamily.</text>
</comment>
<feature type="transmembrane region" description="Helical" evidence="10">
    <location>
        <begin position="375"/>
        <end position="396"/>
    </location>
</feature>
<dbReference type="PROSITE" id="PS01047">
    <property type="entry name" value="HMA_1"/>
    <property type="match status" value="1"/>
</dbReference>
<evidence type="ECO:0000256" key="3">
    <source>
        <dbReference type="ARBA" id="ARBA00022692"/>
    </source>
</evidence>
<dbReference type="InterPro" id="IPR018303">
    <property type="entry name" value="ATPase_P-typ_P_site"/>
</dbReference>
<evidence type="ECO:0000256" key="6">
    <source>
        <dbReference type="ARBA" id="ARBA00022840"/>
    </source>
</evidence>
<feature type="transmembrane region" description="Helical" evidence="10">
    <location>
        <begin position="120"/>
        <end position="140"/>
    </location>
</feature>
<dbReference type="Proteomes" id="UP001500979">
    <property type="component" value="Unassembled WGS sequence"/>
</dbReference>
<keyword evidence="6 10" id="KW-0067">ATP-binding</keyword>
<dbReference type="CDD" id="cd00371">
    <property type="entry name" value="HMA"/>
    <property type="match status" value="1"/>
</dbReference>
<feature type="transmembrane region" description="Helical" evidence="10">
    <location>
        <begin position="708"/>
        <end position="726"/>
    </location>
</feature>
<evidence type="ECO:0000256" key="9">
    <source>
        <dbReference type="ARBA" id="ARBA00023136"/>
    </source>
</evidence>
<dbReference type="InterPro" id="IPR044492">
    <property type="entry name" value="P_typ_ATPase_HD_dom"/>
</dbReference>
<evidence type="ECO:0000313" key="12">
    <source>
        <dbReference type="EMBL" id="GAA2780661.1"/>
    </source>
</evidence>
<dbReference type="Gene3D" id="2.70.150.10">
    <property type="entry name" value="Calcium-transporting ATPase, cytoplasmic transduction domain A"/>
    <property type="match status" value="1"/>
</dbReference>
<dbReference type="RefSeq" id="WP_344678519.1">
    <property type="nucleotide sequence ID" value="NZ_BAAAUX010000006.1"/>
</dbReference>
<keyword evidence="13" id="KW-1185">Reference proteome</keyword>
<evidence type="ECO:0000256" key="2">
    <source>
        <dbReference type="ARBA" id="ARBA00006024"/>
    </source>
</evidence>
<evidence type="ECO:0000256" key="7">
    <source>
        <dbReference type="ARBA" id="ARBA00022967"/>
    </source>
</evidence>
<dbReference type="SUPFAM" id="SSF55008">
    <property type="entry name" value="HMA, heavy metal-associated domain"/>
    <property type="match status" value="1"/>
</dbReference>
<dbReference type="InterPro" id="IPR036412">
    <property type="entry name" value="HAD-like_sf"/>
</dbReference>
<dbReference type="SUPFAM" id="SSF81665">
    <property type="entry name" value="Calcium ATPase, transmembrane domain M"/>
    <property type="match status" value="1"/>
</dbReference>
<dbReference type="NCBIfam" id="TIGR01494">
    <property type="entry name" value="ATPase_P-type"/>
    <property type="match status" value="1"/>
</dbReference>
<organism evidence="12 13">
    <name type="scientific">Saccharopolyspora taberi</name>
    <dbReference type="NCBI Taxonomy" id="60895"/>
    <lineage>
        <taxon>Bacteria</taxon>
        <taxon>Bacillati</taxon>
        <taxon>Actinomycetota</taxon>
        <taxon>Actinomycetes</taxon>
        <taxon>Pseudonocardiales</taxon>
        <taxon>Pseudonocardiaceae</taxon>
        <taxon>Saccharopolyspora</taxon>
    </lineage>
</organism>
<dbReference type="SFLD" id="SFLDF00027">
    <property type="entry name" value="p-type_atpase"/>
    <property type="match status" value="1"/>
</dbReference>
<dbReference type="InterPro" id="IPR023299">
    <property type="entry name" value="ATPase_P-typ_cyto_dom_N"/>
</dbReference>
<keyword evidence="4 10" id="KW-0479">Metal-binding</keyword>
<dbReference type="PANTHER" id="PTHR43520:SF8">
    <property type="entry name" value="P-TYPE CU(+) TRANSPORTER"/>
    <property type="match status" value="1"/>
</dbReference>
<evidence type="ECO:0000256" key="10">
    <source>
        <dbReference type="RuleBase" id="RU362081"/>
    </source>
</evidence>
<dbReference type="InterPro" id="IPR023298">
    <property type="entry name" value="ATPase_P-typ_TM_dom_sf"/>
</dbReference>
<dbReference type="PROSITE" id="PS00154">
    <property type="entry name" value="ATPASE_E1_E2"/>
    <property type="match status" value="1"/>
</dbReference>
<dbReference type="CDD" id="cd02094">
    <property type="entry name" value="P-type_ATPase_Cu-like"/>
    <property type="match status" value="1"/>
</dbReference>
<feature type="transmembrane region" description="Helical" evidence="10">
    <location>
        <begin position="160"/>
        <end position="177"/>
    </location>
</feature>
<evidence type="ECO:0000259" key="11">
    <source>
        <dbReference type="PROSITE" id="PS50846"/>
    </source>
</evidence>
<feature type="transmembrane region" description="Helical" evidence="10">
    <location>
        <begin position="197"/>
        <end position="216"/>
    </location>
</feature>
<dbReference type="Pfam" id="PF00122">
    <property type="entry name" value="E1-E2_ATPase"/>
    <property type="match status" value="1"/>
</dbReference>
<dbReference type="NCBIfam" id="TIGR01511">
    <property type="entry name" value="ATPase-IB1_Cu"/>
    <property type="match status" value="1"/>
</dbReference>
<reference evidence="12 13" key="1">
    <citation type="journal article" date="2019" name="Int. J. Syst. Evol. Microbiol.">
        <title>The Global Catalogue of Microorganisms (GCM) 10K type strain sequencing project: providing services to taxonomists for standard genome sequencing and annotation.</title>
        <authorList>
            <consortium name="The Broad Institute Genomics Platform"/>
            <consortium name="The Broad Institute Genome Sequencing Center for Infectious Disease"/>
            <person name="Wu L."/>
            <person name="Ma J."/>
        </authorList>
    </citation>
    <scope>NUCLEOTIDE SEQUENCE [LARGE SCALE GENOMIC DNA]</scope>
    <source>
        <strain evidence="12 13">JCM 9383</strain>
    </source>
</reference>
<evidence type="ECO:0000313" key="13">
    <source>
        <dbReference type="Proteomes" id="UP001500979"/>
    </source>
</evidence>
<feature type="transmembrane region" description="Helical" evidence="10">
    <location>
        <begin position="347"/>
        <end position="369"/>
    </location>
</feature>
<keyword evidence="3 10" id="KW-0812">Transmembrane</keyword>